<dbReference type="EMBL" id="JACCCC010000001">
    <property type="protein sequence ID" value="NYE46495.1"/>
    <property type="molecule type" value="Genomic_DNA"/>
</dbReference>
<dbReference type="RefSeq" id="WP_179642592.1">
    <property type="nucleotide sequence ID" value="NZ_BAAAYY010000022.1"/>
</dbReference>
<sequence length="350" mass="34672">MTTDQRDDARPAAAAGRGSRCRRAFTAESPLPGLVLTAAGVAAAFGADALLPAAGTLMAALVLGAVLANIGLVRPVFVPGLRAATRTPMRAGIVLLGLQLALPDVLGLGAPVLVMVMATATVTFFGTVLMGRLLGIGVRRSLLIASGVSICGASAVAGVNGALDAEEDDVMTAVALVTIFGTAAVFALPLLRGPLGLDEAAFGVWAGAGVHEVGQVVAAAGIAGGAALAPAVVVKLTRVVLLAPLIVGVNLWLRRSEGARSAGGRPPIVPLFVTGFLGAVAVGALGVLPEPVLAPIEVAQNALLCAGLFAMGTSVRLARLVRTSGPSLLLGAAATLLVLGTGYVGVTALF</sequence>
<feature type="transmembrane region" description="Helical" evidence="7">
    <location>
        <begin position="298"/>
        <end position="317"/>
    </location>
</feature>
<dbReference type="Pfam" id="PF03601">
    <property type="entry name" value="Cons_hypoth698"/>
    <property type="match status" value="1"/>
</dbReference>
<evidence type="ECO:0000256" key="2">
    <source>
        <dbReference type="ARBA" id="ARBA00007977"/>
    </source>
</evidence>
<feature type="transmembrane region" description="Helical" evidence="7">
    <location>
        <begin position="232"/>
        <end position="253"/>
    </location>
</feature>
<evidence type="ECO:0000313" key="8">
    <source>
        <dbReference type="EMBL" id="NYE46495.1"/>
    </source>
</evidence>
<feature type="transmembrane region" description="Helical" evidence="7">
    <location>
        <begin position="112"/>
        <end position="130"/>
    </location>
</feature>
<keyword evidence="6 7" id="KW-0472">Membrane</keyword>
<protein>
    <submittedName>
        <fullName evidence="8">Putative integral membrane protein (TIGR00698 family)</fullName>
    </submittedName>
</protein>
<dbReference type="PANTHER" id="PTHR30106:SF2">
    <property type="entry name" value="UPF0324 INNER MEMBRANE PROTEIN YEIH"/>
    <property type="match status" value="1"/>
</dbReference>
<feature type="transmembrane region" description="Helical" evidence="7">
    <location>
        <begin position="89"/>
        <end position="106"/>
    </location>
</feature>
<accession>A0A852TSI7</accession>
<organism evidence="8 9">
    <name type="scientific">Spinactinospora alkalitolerans</name>
    <dbReference type="NCBI Taxonomy" id="687207"/>
    <lineage>
        <taxon>Bacteria</taxon>
        <taxon>Bacillati</taxon>
        <taxon>Actinomycetota</taxon>
        <taxon>Actinomycetes</taxon>
        <taxon>Streptosporangiales</taxon>
        <taxon>Nocardiopsidaceae</taxon>
        <taxon>Spinactinospora</taxon>
    </lineage>
</organism>
<feature type="transmembrane region" description="Helical" evidence="7">
    <location>
        <begin position="171"/>
        <end position="191"/>
    </location>
</feature>
<reference evidence="8 9" key="1">
    <citation type="submission" date="2020-07" db="EMBL/GenBank/DDBJ databases">
        <title>Sequencing the genomes of 1000 actinobacteria strains.</title>
        <authorList>
            <person name="Klenk H.-P."/>
        </authorList>
    </citation>
    <scope>NUCLEOTIDE SEQUENCE [LARGE SCALE GENOMIC DNA]</scope>
    <source>
        <strain evidence="8 9">CXB654</strain>
    </source>
</reference>
<evidence type="ECO:0000256" key="4">
    <source>
        <dbReference type="ARBA" id="ARBA00022692"/>
    </source>
</evidence>
<feature type="transmembrane region" description="Helical" evidence="7">
    <location>
        <begin position="142"/>
        <end position="159"/>
    </location>
</feature>
<evidence type="ECO:0000313" key="9">
    <source>
        <dbReference type="Proteomes" id="UP000589036"/>
    </source>
</evidence>
<feature type="transmembrane region" description="Helical" evidence="7">
    <location>
        <begin position="265"/>
        <end position="286"/>
    </location>
</feature>
<evidence type="ECO:0000256" key="1">
    <source>
        <dbReference type="ARBA" id="ARBA00004651"/>
    </source>
</evidence>
<comment type="caution">
    <text evidence="8">The sequence shown here is derived from an EMBL/GenBank/DDBJ whole genome shotgun (WGS) entry which is preliminary data.</text>
</comment>
<evidence type="ECO:0000256" key="7">
    <source>
        <dbReference type="SAM" id="Phobius"/>
    </source>
</evidence>
<feature type="transmembrane region" description="Helical" evidence="7">
    <location>
        <begin position="31"/>
        <end position="51"/>
    </location>
</feature>
<evidence type="ECO:0000256" key="3">
    <source>
        <dbReference type="ARBA" id="ARBA00022475"/>
    </source>
</evidence>
<gene>
    <name evidence="8" type="ORF">HDA32_001615</name>
</gene>
<feature type="transmembrane region" description="Helical" evidence="7">
    <location>
        <begin position="203"/>
        <end position="226"/>
    </location>
</feature>
<dbReference type="InterPro" id="IPR018383">
    <property type="entry name" value="UPF0324_pro"/>
</dbReference>
<evidence type="ECO:0000256" key="6">
    <source>
        <dbReference type="ARBA" id="ARBA00023136"/>
    </source>
</evidence>
<dbReference type="Proteomes" id="UP000589036">
    <property type="component" value="Unassembled WGS sequence"/>
</dbReference>
<evidence type="ECO:0000256" key="5">
    <source>
        <dbReference type="ARBA" id="ARBA00022989"/>
    </source>
</evidence>
<keyword evidence="4 7" id="KW-0812">Transmembrane</keyword>
<dbReference type="PANTHER" id="PTHR30106">
    <property type="entry name" value="INNER MEMBRANE PROTEIN YEIH-RELATED"/>
    <property type="match status" value="1"/>
</dbReference>
<proteinExistence type="inferred from homology"/>
<keyword evidence="9" id="KW-1185">Reference proteome</keyword>
<keyword evidence="3" id="KW-1003">Cell membrane</keyword>
<name>A0A852TSI7_9ACTN</name>
<comment type="similarity">
    <text evidence="2">Belongs to the UPF0324 family.</text>
</comment>
<keyword evidence="5 7" id="KW-1133">Transmembrane helix</keyword>
<dbReference type="GO" id="GO:0005886">
    <property type="term" value="C:plasma membrane"/>
    <property type="evidence" value="ECO:0007669"/>
    <property type="project" value="UniProtKB-SubCell"/>
</dbReference>
<dbReference type="AlphaFoldDB" id="A0A852TSI7"/>
<feature type="transmembrane region" description="Helical" evidence="7">
    <location>
        <begin position="329"/>
        <end position="349"/>
    </location>
</feature>
<comment type="subcellular location">
    <subcellularLocation>
        <location evidence="1">Cell membrane</location>
        <topology evidence="1">Multi-pass membrane protein</topology>
    </subcellularLocation>
</comment>
<feature type="transmembrane region" description="Helical" evidence="7">
    <location>
        <begin position="57"/>
        <end position="77"/>
    </location>
</feature>